<dbReference type="InterPro" id="IPR022776">
    <property type="entry name" value="TRM13/UPF0224_CHHC_Znf_dom"/>
</dbReference>
<evidence type="ECO:0000256" key="1">
    <source>
        <dbReference type="ARBA" id="ARBA00005265"/>
    </source>
</evidence>
<dbReference type="GeneID" id="108563575"/>
<evidence type="ECO:0000259" key="13">
    <source>
        <dbReference type="PROSITE" id="PS51800"/>
    </source>
</evidence>
<gene>
    <name evidence="15" type="primary">LOC108563575</name>
</gene>
<dbReference type="PROSITE" id="PS51800">
    <property type="entry name" value="ZF_CHHC_U11_48K"/>
    <property type="match status" value="1"/>
</dbReference>
<keyword evidence="4 12" id="KW-0949">S-adenosyl-L-methionine</keyword>
<evidence type="ECO:0000256" key="8">
    <source>
        <dbReference type="ARBA" id="ARBA00022833"/>
    </source>
</evidence>
<dbReference type="Proteomes" id="UP000695000">
    <property type="component" value="Unplaced"/>
</dbReference>
<dbReference type="Pfam" id="PF11722">
    <property type="entry name" value="zf-TRM13_CCCH"/>
    <property type="match status" value="1"/>
</dbReference>
<dbReference type="PANTHER" id="PTHR12998:SF0">
    <property type="entry name" value="TRNA:M(4)X MODIFICATION ENZYME TRM13 HOMOLOG"/>
    <property type="match status" value="1"/>
</dbReference>
<comment type="function">
    <text evidence="12">tRNA methylase which 2'-O-methylates cytidine(4) in tRNA(Pro) and tRNA(Gly)(GCC), and adenosine(4) in tRNA(His).</text>
</comment>
<keyword evidence="14" id="KW-1185">Reference proteome</keyword>
<keyword evidence="3 12" id="KW-0808">Transferase</keyword>
<sequence>MESYNLEICSLNPTTSTKMNDVDAPEAKSEGVQCKHFVKRKHRFCKMTVKRGFQYCGEHLPNDPQSECAEDSKTLRIICPLDNKHTCFAHKLQKHLKICNAQPNTNLPYISKGVNCGQVDPDSTLTLQNTRQLSSVQPGAIKDLVQKITKIYDEAIDGKILTNVQKHEILEVELKKPEFGDRTKKHLIQASSIVGILRQKDLIKDETCYIEFGAGKGQLSYWIAQAVADTKSSSVLLVERASHRHKFDNKLDKSEGRVHRVKADIGDLMLNKVEAAEKCAGVVGLTKHLCGDATDLTLRCLQTYESNGGKVFGVIMAFCCHHRCQWTAYTGKDFFAKHGLTRDEFDIMCGMVSWAVCGSGLSRESNKDSKEIPVNERDKEIGLSREEKEEVGRRCKNILDYGRMHFMESLGFGCEMFYYVDASVSPENVCIVAVK</sequence>
<dbReference type="RefSeq" id="XP_017777780.1">
    <property type="nucleotide sequence ID" value="XM_017922291.1"/>
</dbReference>
<evidence type="ECO:0000256" key="5">
    <source>
        <dbReference type="ARBA" id="ARBA00022694"/>
    </source>
</evidence>
<proteinExistence type="inferred from homology"/>
<comment type="catalytic activity">
    <reaction evidence="9 12">
        <text>cytidine(4) in tRNA(Pro) + S-adenosyl-L-methionine = 2'-O-methylcytidine(4) in tRNA(Pro) + S-adenosyl-L-homocysteine + H(+)</text>
        <dbReference type="Rhea" id="RHEA:32767"/>
        <dbReference type="Rhea" id="RHEA-COMP:10397"/>
        <dbReference type="Rhea" id="RHEA-COMP:10398"/>
        <dbReference type="ChEBI" id="CHEBI:15378"/>
        <dbReference type="ChEBI" id="CHEBI:57856"/>
        <dbReference type="ChEBI" id="CHEBI:59789"/>
        <dbReference type="ChEBI" id="CHEBI:74495"/>
        <dbReference type="ChEBI" id="CHEBI:82748"/>
        <dbReference type="EC" id="2.1.1.225"/>
    </reaction>
</comment>
<reference evidence="15" key="1">
    <citation type="submission" date="2025-08" db="UniProtKB">
        <authorList>
            <consortium name="RefSeq"/>
        </authorList>
    </citation>
    <scope>IDENTIFICATION</scope>
    <source>
        <tissue evidence="15">Whole Larva</tissue>
    </source>
</reference>
<dbReference type="InterPro" id="IPR021721">
    <property type="entry name" value="Znf_CCCH-type_TRM13"/>
</dbReference>
<dbReference type="EC" id="2.1.1.225" evidence="12"/>
<comment type="catalytic activity">
    <reaction evidence="10 12">
        <text>cytidine(4) in tRNA(Gly)(GCC) + S-adenosyl-L-methionine = 2'-O-methylcytidine(4) in tRNA(Gly)(GCC) + S-adenosyl-L-homocysteine + H(+)</text>
        <dbReference type="Rhea" id="RHEA:43192"/>
        <dbReference type="Rhea" id="RHEA-COMP:10399"/>
        <dbReference type="Rhea" id="RHEA-COMP:10400"/>
        <dbReference type="ChEBI" id="CHEBI:15378"/>
        <dbReference type="ChEBI" id="CHEBI:57856"/>
        <dbReference type="ChEBI" id="CHEBI:59789"/>
        <dbReference type="ChEBI" id="CHEBI:74495"/>
        <dbReference type="ChEBI" id="CHEBI:82748"/>
        <dbReference type="EC" id="2.1.1.225"/>
    </reaction>
</comment>
<accession>A0ABM1MT80</accession>
<name>A0ABM1MT80_NICVS</name>
<comment type="catalytic activity">
    <reaction evidence="11 12">
        <text>adenosine(4) in tRNA(His) + S-adenosyl-L-methionine = 2'-O-methyladenosine(4) in tRNA(His) + S-adenosyl-L-homocysteine + H(+)</text>
        <dbReference type="Rhea" id="RHEA:43196"/>
        <dbReference type="Rhea" id="RHEA-COMP:10401"/>
        <dbReference type="Rhea" id="RHEA-COMP:10402"/>
        <dbReference type="ChEBI" id="CHEBI:15378"/>
        <dbReference type="ChEBI" id="CHEBI:57856"/>
        <dbReference type="ChEBI" id="CHEBI:59789"/>
        <dbReference type="ChEBI" id="CHEBI:74411"/>
        <dbReference type="ChEBI" id="CHEBI:74477"/>
        <dbReference type="EC" id="2.1.1.225"/>
    </reaction>
</comment>
<evidence type="ECO:0000256" key="3">
    <source>
        <dbReference type="ARBA" id="ARBA00022679"/>
    </source>
</evidence>
<keyword evidence="2 12" id="KW-0489">Methyltransferase</keyword>
<keyword evidence="7 12" id="KW-0863">Zinc-finger</keyword>
<dbReference type="InterPro" id="IPR007871">
    <property type="entry name" value="Methyltransferase_TRM13"/>
</dbReference>
<evidence type="ECO:0000256" key="6">
    <source>
        <dbReference type="ARBA" id="ARBA00022723"/>
    </source>
</evidence>
<feature type="domain" description="CHHC U11-48K-type" evidence="13">
    <location>
        <begin position="76"/>
        <end position="103"/>
    </location>
</feature>
<evidence type="ECO:0000256" key="2">
    <source>
        <dbReference type="ARBA" id="ARBA00022603"/>
    </source>
</evidence>
<evidence type="ECO:0000313" key="15">
    <source>
        <dbReference type="RefSeq" id="XP_017777780.1"/>
    </source>
</evidence>
<evidence type="ECO:0000256" key="4">
    <source>
        <dbReference type="ARBA" id="ARBA00022691"/>
    </source>
</evidence>
<dbReference type="InterPro" id="IPR039044">
    <property type="entry name" value="Trm13"/>
</dbReference>
<evidence type="ECO:0000313" key="14">
    <source>
        <dbReference type="Proteomes" id="UP000695000"/>
    </source>
</evidence>
<keyword evidence="6 12" id="KW-0479">Metal-binding</keyword>
<dbReference type="Pfam" id="PF05206">
    <property type="entry name" value="TRM13"/>
    <property type="match status" value="1"/>
</dbReference>
<evidence type="ECO:0000256" key="7">
    <source>
        <dbReference type="ARBA" id="ARBA00022771"/>
    </source>
</evidence>
<evidence type="ECO:0000256" key="12">
    <source>
        <dbReference type="RuleBase" id="RU367103"/>
    </source>
</evidence>
<protein>
    <recommendedName>
        <fullName evidence="12">tRNA:m(4)X modification enzyme TRM13</fullName>
        <ecNumber evidence="12">2.1.1.225</ecNumber>
    </recommendedName>
</protein>
<dbReference type="PANTHER" id="PTHR12998">
    <property type="entry name" value="TRNA:M(4)X MODIFICATION ENZYME TRM13 HOMOLOG"/>
    <property type="match status" value="1"/>
</dbReference>
<evidence type="ECO:0000256" key="10">
    <source>
        <dbReference type="ARBA" id="ARBA00048635"/>
    </source>
</evidence>
<dbReference type="Pfam" id="PF05253">
    <property type="entry name" value="zf-U11-48K"/>
    <property type="match status" value="1"/>
</dbReference>
<comment type="similarity">
    <text evidence="1 12">Belongs to the methyltransferase TRM13 family.</text>
</comment>
<keyword evidence="5 12" id="KW-0819">tRNA processing</keyword>
<evidence type="ECO:0000256" key="11">
    <source>
        <dbReference type="ARBA" id="ARBA00049393"/>
    </source>
</evidence>
<keyword evidence="8 12" id="KW-0862">Zinc</keyword>
<organism evidence="14 15">
    <name type="scientific">Nicrophorus vespilloides</name>
    <name type="common">Boreal carrion beetle</name>
    <dbReference type="NCBI Taxonomy" id="110193"/>
    <lineage>
        <taxon>Eukaryota</taxon>
        <taxon>Metazoa</taxon>
        <taxon>Ecdysozoa</taxon>
        <taxon>Arthropoda</taxon>
        <taxon>Hexapoda</taxon>
        <taxon>Insecta</taxon>
        <taxon>Pterygota</taxon>
        <taxon>Neoptera</taxon>
        <taxon>Endopterygota</taxon>
        <taxon>Coleoptera</taxon>
        <taxon>Polyphaga</taxon>
        <taxon>Staphyliniformia</taxon>
        <taxon>Silphidae</taxon>
        <taxon>Nicrophorinae</taxon>
        <taxon>Nicrophorus</taxon>
    </lineage>
</organism>
<evidence type="ECO:0000256" key="9">
    <source>
        <dbReference type="ARBA" id="ARBA00048165"/>
    </source>
</evidence>